<gene>
    <name evidence="1" type="ORF">BN137_1459</name>
</gene>
<comment type="caution">
    <text evidence="1">The sequence shown here is derived from an EMBL/GenBank/DDBJ whole genome shotgun (WGS) entry which is preliminary data.</text>
</comment>
<accession>K8A8P0</accession>
<evidence type="ECO:0000313" key="2">
    <source>
        <dbReference type="Proteomes" id="UP000009340"/>
    </source>
</evidence>
<dbReference type="Proteomes" id="UP000009340">
    <property type="component" value="Unassembled WGS sequence"/>
</dbReference>
<organism evidence="1 2">
    <name type="scientific">Cronobacter condimenti 1330</name>
    <dbReference type="NCBI Taxonomy" id="1073999"/>
    <lineage>
        <taxon>Bacteria</taxon>
        <taxon>Pseudomonadati</taxon>
        <taxon>Pseudomonadota</taxon>
        <taxon>Gammaproteobacteria</taxon>
        <taxon>Enterobacterales</taxon>
        <taxon>Enterobacteriaceae</taxon>
        <taxon>Cronobacter</taxon>
    </lineage>
</organism>
<dbReference type="EMBL" id="CAKW01000058">
    <property type="protein sequence ID" value="CCJ72104.1"/>
    <property type="molecule type" value="Genomic_DNA"/>
</dbReference>
<proteinExistence type="predicted"/>
<dbReference type="AlphaFoldDB" id="K8A8P0"/>
<evidence type="ECO:0000313" key="1">
    <source>
        <dbReference type="EMBL" id="CCJ72104.1"/>
    </source>
</evidence>
<protein>
    <submittedName>
        <fullName evidence="1">Uncharacterized protein</fullName>
    </submittedName>
</protein>
<name>K8A8P0_9ENTR</name>
<sequence>MLAWTRNICLSREAINAALVNRPFRLAGGTCDEPPAGYCIV</sequence>
<reference evidence="1" key="1">
    <citation type="submission" date="2012-07" db="EMBL/GenBank/DDBJ databases">
        <authorList>
            <person name="Cummings C."/>
        </authorList>
    </citation>
    <scope>NUCLEOTIDE SEQUENCE</scope>
    <source>
        <strain evidence="1">1330</strain>
    </source>
</reference>